<comment type="cofactor">
    <cofactor evidence="2">
        <name>Mg(2+)</name>
        <dbReference type="ChEBI" id="CHEBI:18420"/>
    </cofactor>
</comment>
<dbReference type="InterPro" id="IPR001241">
    <property type="entry name" value="Topo_IIA"/>
</dbReference>
<sequence>MATPSSYNASEIQVLEGIAPIQKRPDMYTRTDSPNHIIQEMIDNACDEAQGGFANGIRVVMHRDGSVSVEDNGRGIPVDIHPTKKVPAIEVIFTIPHSGGKFEGKAYKIAGGLHGVGVTVTNALSTRLEATVKRGGREHSITFDHGISQGLTEVGSCPKSHTGTRVRAWPDPKYFASNRVRKADIEHLLRARSAMLPGVRIRFEDEESGAVQEWQYANGLGDYLREQLGDLPVPLFCGARTAIAGYDEGEGAEWAIAFPEGGAVRESFVNLIPTPGGGMHESGMRQALFESVKDYATHHGLMPAKLALQSEDVSQHASYVLSAKVLEPRFQGQTKDKLNNREAVKLVYECIKDTLDRWLNDNAAEAQRICGLAIKSAQTRARAGKVVEKRAGSGVTLLPGKLTDATGTSPEQNEIFLVEGDSAGGSAKQARDRQFQAVLPLRGKVLNTFEIDSSEIFANNEVHDIAVALGIDPHKPDAPAAVLDGLRYHKIIILSDADVDGAHIQTLQLTLFLRHFPKLIERGHVFIGQPPLYCVKIAPTKTRPARRLYALDEAERDSILANLIADGISESALTVSRFKGLGEMNPDELKETAMNPETRRLIRITAGADPERVLNTFTMLMGKKEAERRRRWMELEGDKVVPDA</sequence>
<dbReference type="PANTHER" id="PTHR45866:SF4">
    <property type="entry name" value="DNA TOPOISOMERASE 4 SUBUNIT B"/>
    <property type="match status" value="1"/>
</dbReference>
<evidence type="ECO:0000256" key="8">
    <source>
        <dbReference type="ARBA" id="ARBA00023029"/>
    </source>
</evidence>
<feature type="domain" description="Toprim" evidence="11">
    <location>
        <begin position="413"/>
        <end position="531"/>
    </location>
</feature>
<dbReference type="PRINTS" id="PR00418">
    <property type="entry name" value="TPI2FAMILY"/>
</dbReference>
<keyword evidence="5" id="KW-0547">Nucleotide-binding</keyword>
<keyword evidence="10 12" id="KW-0413">Isomerase</keyword>
<dbReference type="InterPro" id="IPR036890">
    <property type="entry name" value="HATPase_C_sf"/>
</dbReference>
<keyword evidence="9" id="KW-0238">DNA-binding</keyword>
<dbReference type="SUPFAM" id="SSF55874">
    <property type="entry name" value="ATPase domain of HSP90 chaperone/DNA topoisomerase II/histidine kinase"/>
    <property type="match status" value="1"/>
</dbReference>
<dbReference type="CDD" id="cd16928">
    <property type="entry name" value="HATPase_GyrB-like"/>
    <property type="match status" value="1"/>
</dbReference>
<dbReference type="GO" id="GO:0005694">
    <property type="term" value="C:chromosome"/>
    <property type="evidence" value="ECO:0007669"/>
    <property type="project" value="InterPro"/>
</dbReference>
<dbReference type="GO" id="GO:0003918">
    <property type="term" value="F:DNA topoisomerase type II (double strand cut, ATP-hydrolyzing) activity"/>
    <property type="evidence" value="ECO:0007669"/>
    <property type="project" value="UniProtKB-EC"/>
</dbReference>
<dbReference type="eggNOG" id="COG0187">
    <property type="taxonomic scope" value="Bacteria"/>
</dbReference>
<dbReference type="Pfam" id="PF01751">
    <property type="entry name" value="Toprim"/>
    <property type="match status" value="1"/>
</dbReference>
<dbReference type="InterPro" id="IPR020568">
    <property type="entry name" value="Ribosomal_Su5_D2-typ_SF"/>
</dbReference>
<keyword evidence="6" id="KW-0067">ATP-binding</keyword>
<dbReference type="Gene3D" id="3.30.565.10">
    <property type="entry name" value="Histidine kinase-like ATPase, C-terminal domain"/>
    <property type="match status" value="1"/>
</dbReference>
<dbReference type="GO" id="GO:0003677">
    <property type="term" value="F:DNA binding"/>
    <property type="evidence" value="ECO:0007669"/>
    <property type="project" value="UniProtKB-KW"/>
</dbReference>
<evidence type="ECO:0000256" key="5">
    <source>
        <dbReference type="ARBA" id="ARBA00022741"/>
    </source>
</evidence>
<dbReference type="EMBL" id="AFHG01000030">
    <property type="protein sequence ID" value="EGK73009.1"/>
    <property type="molecule type" value="Genomic_DNA"/>
</dbReference>
<keyword evidence="8" id="KW-0799">Topoisomerase</keyword>
<dbReference type="Pfam" id="PF02518">
    <property type="entry name" value="HATPase_c"/>
    <property type="match status" value="1"/>
</dbReference>
<evidence type="ECO:0000313" key="13">
    <source>
        <dbReference type="Proteomes" id="UP000005019"/>
    </source>
</evidence>
<dbReference type="AlphaFoldDB" id="F5R9D9"/>
<name>F5R9D9_METUF</name>
<evidence type="ECO:0000256" key="4">
    <source>
        <dbReference type="ARBA" id="ARBA00022723"/>
    </source>
</evidence>
<dbReference type="SMART" id="SM00433">
    <property type="entry name" value="TOP2c"/>
    <property type="match status" value="1"/>
</dbReference>
<dbReference type="InterPro" id="IPR002288">
    <property type="entry name" value="DNA_gyrase_B_C"/>
</dbReference>
<dbReference type="PRINTS" id="PR01098">
    <property type="entry name" value="TOPISMRASE4B"/>
</dbReference>
<dbReference type="InterPro" id="IPR005737">
    <property type="entry name" value="TopoIV_B_Gneg"/>
</dbReference>
<dbReference type="InterPro" id="IPR014721">
    <property type="entry name" value="Ribsml_uS5_D2-typ_fold_subgr"/>
</dbReference>
<dbReference type="Gene3D" id="3.30.230.10">
    <property type="match status" value="1"/>
</dbReference>
<evidence type="ECO:0000256" key="2">
    <source>
        <dbReference type="ARBA" id="ARBA00001946"/>
    </source>
</evidence>
<comment type="catalytic activity">
    <reaction evidence="1">
        <text>ATP-dependent breakage, passage and rejoining of double-stranded DNA.</text>
        <dbReference type="EC" id="5.6.2.2"/>
    </reaction>
</comment>
<dbReference type="CDD" id="cd00329">
    <property type="entry name" value="TopoII_MutL_Trans"/>
    <property type="match status" value="1"/>
</dbReference>
<organism evidence="12 13">
    <name type="scientific">Methyloversatilis universalis (strain ATCC BAA-1314 / DSM 25237 / JCM 13912 / CCUG 52030 / FAM5)</name>
    <dbReference type="NCBI Taxonomy" id="1000565"/>
    <lineage>
        <taxon>Bacteria</taxon>
        <taxon>Pseudomonadati</taxon>
        <taxon>Pseudomonadota</taxon>
        <taxon>Betaproteobacteria</taxon>
        <taxon>Nitrosomonadales</taxon>
        <taxon>Sterolibacteriaceae</taxon>
        <taxon>Methyloversatilis</taxon>
    </lineage>
</organism>
<keyword evidence="7" id="KW-0460">Magnesium</keyword>
<dbReference type="PROSITE" id="PS50880">
    <property type="entry name" value="TOPRIM"/>
    <property type="match status" value="1"/>
</dbReference>
<dbReference type="PANTHER" id="PTHR45866">
    <property type="entry name" value="DNA GYRASE/TOPOISOMERASE SUBUNIT B"/>
    <property type="match status" value="1"/>
</dbReference>
<evidence type="ECO:0000259" key="11">
    <source>
        <dbReference type="PROSITE" id="PS50880"/>
    </source>
</evidence>
<dbReference type="GO" id="GO:0046872">
    <property type="term" value="F:metal ion binding"/>
    <property type="evidence" value="ECO:0007669"/>
    <property type="project" value="UniProtKB-KW"/>
</dbReference>
<dbReference type="SUPFAM" id="SSF54211">
    <property type="entry name" value="Ribosomal protein S5 domain 2-like"/>
    <property type="match status" value="1"/>
</dbReference>
<keyword evidence="4" id="KW-0479">Metal-binding</keyword>
<proteinExistence type="predicted"/>
<evidence type="ECO:0000256" key="7">
    <source>
        <dbReference type="ARBA" id="ARBA00022842"/>
    </source>
</evidence>
<dbReference type="PROSITE" id="PS00177">
    <property type="entry name" value="TOPOISOMERASE_II"/>
    <property type="match status" value="1"/>
</dbReference>
<keyword evidence="13" id="KW-1185">Reference proteome</keyword>
<accession>F5R9D9</accession>
<evidence type="ECO:0000256" key="1">
    <source>
        <dbReference type="ARBA" id="ARBA00000185"/>
    </source>
</evidence>
<dbReference type="Pfam" id="PF00986">
    <property type="entry name" value="DNA_gyraseB_C"/>
    <property type="match status" value="1"/>
</dbReference>
<gene>
    <name evidence="12" type="ORF">METUNv1_00847</name>
</gene>
<dbReference type="GO" id="GO:0006265">
    <property type="term" value="P:DNA topological change"/>
    <property type="evidence" value="ECO:0007669"/>
    <property type="project" value="InterPro"/>
</dbReference>
<dbReference type="Pfam" id="PF00204">
    <property type="entry name" value="DNA_gyraseB"/>
    <property type="match status" value="1"/>
</dbReference>
<dbReference type="InterPro" id="IPR018522">
    <property type="entry name" value="TopoIIA_CS"/>
</dbReference>
<evidence type="ECO:0000256" key="3">
    <source>
        <dbReference type="ARBA" id="ARBA00012895"/>
    </source>
</evidence>
<comment type="caution">
    <text evidence="12">The sequence shown here is derived from an EMBL/GenBank/DDBJ whole genome shotgun (WGS) entry which is preliminary data.</text>
</comment>
<dbReference type="STRING" id="1000565.METUNv1_00847"/>
<evidence type="ECO:0000256" key="9">
    <source>
        <dbReference type="ARBA" id="ARBA00023125"/>
    </source>
</evidence>
<dbReference type="SUPFAM" id="SSF56719">
    <property type="entry name" value="Type II DNA topoisomerase"/>
    <property type="match status" value="1"/>
</dbReference>
<dbReference type="OrthoDB" id="9802808at2"/>
<evidence type="ECO:0000256" key="10">
    <source>
        <dbReference type="ARBA" id="ARBA00023235"/>
    </source>
</evidence>
<dbReference type="InterPro" id="IPR013506">
    <property type="entry name" value="Topo_IIA_bsu_dom2"/>
</dbReference>
<dbReference type="InterPro" id="IPR013759">
    <property type="entry name" value="Topo_IIA_B_C"/>
</dbReference>
<dbReference type="InterPro" id="IPR003594">
    <property type="entry name" value="HATPase_dom"/>
</dbReference>
<dbReference type="InterPro" id="IPR013760">
    <property type="entry name" value="Topo_IIA-like_dom_sf"/>
</dbReference>
<dbReference type="EC" id="5.6.2.2" evidence="3"/>
<protein>
    <recommendedName>
        <fullName evidence="3">DNA topoisomerase (ATP-hydrolyzing)</fullName>
        <ecNumber evidence="3">5.6.2.2</ecNumber>
    </recommendedName>
</protein>
<evidence type="ECO:0000313" key="12">
    <source>
        <dbReference type="EMBL" id="EGK73009.1"/>
    </source>
</evidence>
<dbReference type="SMART" id="SM00387">
    <property type="entry name" value="HATPase_c"/>
    <property type="match status" value="1"/>
</dbReference>
<reference evidence="12 13" key="1">
    <citation type="journal article" date="2011" name="J. Bacteriol.">
        <title>Genome sequence of Methyloversatilis universalis FAM5T, a methylotrophic representative of the order Rhodocyclales.</title>
        <authorList>
            <person name="Kittichotirat W."/>
            <person name="Good N.M."/>
            <person name="Hall R."/>
            <person name="Bringel F."/>
            <person name="Lajus A."/>
            <person name="Medigue C."/>
            <person name="Smalley N.E."/>
            <person name="Beck D."/>
            <person name="Bumgarner R."/>
            <person name="Vuilleumier S."/>
            <person name="Kalyuzhnaya M.G."/>
        </authorList>
    </citation>
    <scope>NUCLEOTIDE SEQUENCE [LARGE SCALE GENOMIC DNA]</scope>
    <source>
        <strain evidence="13">ATCC BAA-1314 / JCM 13912 / FAM5</strain>
    </source>
</reference>
<dbReference type="Gene3D" id="3.40.50.670">
    <property type="match status" value="1"/>
</dbReference>
<evidence type="ECO:0000256" key="6">
    <source>
        <dbReference type="ARBA" id="ARBA00022840"/>
    </source>
</evidence>
<dbReference type="GO" id="GO:0005524">
    <property type="term" value="F:ATP binding"/>
    <property type="evidence" value="ECO:0007669"/>
    <property type="project" value="UniProtKB-KW"/>
</dbReference>
<dbReference type="Proteomes" id="UP000005019">
    <property type="component" value="Unassembled WGS sequence"/>
</dbReference>
<dbReference type="InterPro" id="IPR006171">
    <property type="entry name" value="TOPRIM_dom"/>
</dbReference>
<dbReference type="RefSeq" id="WP_008059136.1">
    <property type="nucleotide sequence ID" value="NZ_AFHG01000030.1"/>
</dbReference>